<name>A0A343TNK3_9EURY</name>
<gene>
    <name evidence="1" type="ORF">AArcSl_3068</name>
</gene>
<reference evidence="2" key="1">
    <citation type="submission" date="2017-11" db="EMBL/GenBank/DDBJ databases">
        <title>Phenotypic and genomic properties of facultatively anaerobic sulfur-reducing natronoarchaea from hypersaline soda lakes.</title>
        <authorList>
            <person name="Sorokin D.Y."/>
            <person name="Kublanov I.V."/>
            <person name="Roman P."/>
            <person name="Sinninghe Damste J.S."/>
            <person name="Golyshin P.N."/>
            <person name="Rojo D."/>
            <person name="Ciordia S."/>
            <person name="Mena M.D.C."/>
            <person name="Ferrer M."/>
            <person name="Messina E."/>
            <person name="Smedile F."/>
            <person name="La Spada G."/>
            <person name="La Cono V."/>
            <person name="Yakimov M.M."/>
        </authorList>
    </citation>
    <scope>NUCLEOTIDE SEQUENCE [LARGE SCALE GENOMIC DNA]</scope>
    <source>
        <strain evidence="2">AArc-Sl</strain>
    </source>
</reference>
<dbReference type="GeneID" id="37879435"/>
<protein>
    <submittedName>
        <fullName evidence="1">Uncharacterized protein</fullName>
    </submittedName>
</protein>
<dbReference type="RefSeq" id="WP_119821206.1">
    <property type="nucleotide sequence ID" value="NZ_CP025066.1"/>
</dbReference>
<dbReference type="Proteomes" id="UP000263012">
    <property type="component" value="Chromosome"/>
</dbReference>
<dbReference type="AlphaFoldDB" id="A0A343TNK3"/>
<keyword evidence="2" id="KW-1185">Reference proteome</keyword>
<dbReference type="KEGG" id="hdf:AArcSl_3068"/>
<dbReference type="EMBL" id="CP025066">
    <property type="protein sequence ID" value="AUX10675.1"/>
    <property type="molecule type" value="Genomic_DNA"/>
</dbReference>
<sequence>MRFVRASELYNPRTGERIAHPDAGASDEEVRAQLEEEGDLVTDGGRPVIRAERSCRFCGRSLRRESYRCWYFGICRTCSRRFSGGSR</sequence>
<organism evidence="1 2">
    <name type="scientific">Halalkaliarchaeum desulfuricum</name>
    <dbReference type="NCBI Taxonomy" id="2055893"/>
    <lineage>
        <taxon>Archaea</taxon>
        <taxon>Methanobacteriati</taxon>
        <taxon>Methanobacteriota</taxon>
        <taxon>Stenosarchaea group</taxon>
        <taxon>Halobacteria</taxon>
        <taxon>Halobacteriales</taxon>
        <taxon>Haloferacaceae</taxon>
        <taxon>Halalkaliarchaeum</taxon>
    </lineage>
</organism>
<evidence type="ECO:0000313" key="2">
    <source>
        <dbReference type="Proteomes" id="UP000263012"/>
    </source>
</evidence>
<accession>A0A343TNK3</accession>
<proteinExistence type="predicted"/>
<evidence type="ECO:0000313" key="1">
    <source>
        <dbReference type="EMBL" id="AUX10675.1"/>
    </source>
</evidence>